<proteinExistence type="predicted"/>
<gene>
    <name evidence="1" type="ORF">PN451_15060</name>
</gene>
<evidence type="ECO:0000313" key="2">
    <source>
        <dbReference type="Proteomes" id="UP001211249"/>
    </source>
</evidence>
<sequence>ILNSKMGWWLISKYCTAIQNGFQLIWKYFGQIPIPQANPKQGEVITSLVNQILSAKKSDSKADTTALETEIDQLVYQLYELTPEEIQIIENS</sequence>
<accession>A0ABT5AIK6</accession>
<evidence type="ECO:0000313" key="1">
    <source>
        <dbReference type="EMBL" id="MDB9537131.1"/>
    </source>
</evidence>
<keyword evidence="2" id="KW-1185">Reference proteome</keyword>
<name>A0ABT5AIK6_9CYAN</name>
<dbReference type="EMBL" id="JAQMUC010000082">
    <property type="protein sequence ID" value="MDB9537131.1"/>
    <property type="molecule type" value="Genomic_DNA"/>
</dbReference>
<comment type="caution">
    <text evidence="1">The sequence shown here is derived from an EMBL/GenBank/DDBJ whole genome shotgun (WGS) entry which is preliminary data.</text>
</comment>
<reference evidence="1 2" key="1">
    <citation type="submission" date="2023-01" db="EMBL/GenBank/DDBJ databases">
        <title>Genomes from the Australian National Cyanobacteria Reference Collection.</title>
        <authorList>
            <person name="Willis A."/>
            <person name="Lee E.M.F."/>
        </authorList>
    </citation>
    <scope>NUCLEOTIDE SEQUENCE [LARGE SCALE GENOMIC DNA]</scope>
    <source>
        <strain evidence="1 2">CS-1226</strain>
    </source>
</reference>
<dbReference type="Proteomes" id="UP001211249">
    <property type="component" value="Unassembled WGS sequence"/>
</dbReference>
<organism evidence="1 2">
    <name type="scientific">Dolichospermum planctonicum CS-1226</name>
    <dbReference type="NCBI Taxonomy" id="3021751"/>
    <lineage>
        <taxon>Bacteria</taxon>
        <taxon>Bacillati</taxon>
        <taxon>Cyanobacteriota</taxon>
        <taxon>Cyanophyceae</taxon>
        <taxon>Nostocales</taxon>
        <taxon>Aphanizomenonaceae</taxon>
        <taxon>Dolichospermum</taxon>
        <taxon>Dolichospermum planctonicum</taxon>
    </lineage>
</organism>
<protein>
    <recommendedName>
        <fullName evidence="3">Site-specific DNA-methyltransferase (adenine-specific)</fullName>
    </recommendedName>
</protein>
<dbReference type="RefSeq" id="WP_271796845.1">
    <property type="nucleotide sequence ID" value="NZ_JAQMUC010000082.1"/>
</dbReference>
<evidence type="ECO:0008006" key="3">
    <source>
        <dbReference type="Google" id="ProtNLM"/>
    </source>
</evidence>
<feature type="non-terminal residue" evidence="1">
    <location>
        <position position="1"/>
    </location>
</feature>